<gene>
    <name evidence="1" type="ORF">AABB24_002755</name>
</gene>
<feature type="non-terminal residue" evidence="1">
    <location>
        <position position="1"/>
    </location>
</feature>
<comment type="caution">
    <text evidence="1">The sequence shown here is derived from an EMBL/GenBank/DDBJ whole genome shotgun (WGS) entry which is preliminary data.</text>
</comment>
<keyword evidence="2" id="KW-1185">Reference proteome</keyword>
<evidence type="ECO:0000313" key="2">
    <source>
        <dbReference type="Proteomes" id="UP001627284"/>
    </source>
</evidence>
<protein>
    <submittedName>
        <fullName evidence="1">Uncharacterized protein</fullName>
    </submittedName>
</protein>
<organism evidence="1 2">
    <name type="scientific">Solanum stoloniferum</name>
    <dbReference type="NCBI Taxonomy" id="62892"/>
    <lineage>
        <taxon>Eukaryota</taxon>
        <taxon>Viridiplantae</taxon>
        <taxon>Streptophyta</taxon>
        <taxon>Embryophyta</taxon>
        <taxon>Tracheophyta</taxon>
        <taxon>Spermatophyta</taxon>
        <taxon>Magnoliopsida</taxon>
        <taxon>eudicotyledons</taxon>
        <taxon>Gunneridae</taxon>
        <taxon>Pentapetalae</taxon>
        <taxon>asterids</taxon>
        <taxon>lamiids</taxon>
        <taxon>Solanales</taxon>
        <taxon>Solanaceae</taxon>
        <taxon>Solanoideae</taxon>
        <taxon>Solaneae</taxon>
        <taxon>Solanum</taxon>
    </lineage>
</organism>
<sequence>RSRKYFVSPFSFLHMVKPMQNIVSGCDDELMNEMKTQPQWPIDYQLSQLIVTFPMVQGSSAIMNEGNNNVEFVVPEQLSTYHEEQVQNVEETVDSASSHYHVEHTFTGVLNNDECLLIDELGDFDKFMGENQGWLSELVS</sequence>
<dbReference type="EMBL" id="JBJKTR010000002">
    <property type="protein sequence ID" value="KAL3375964.1"/>
    <property type="molecule type" value="Genomic_DNA"/>
</dbReference>
<dbReference type="Proteomes" id="UP001627284">
    <property type="component" value="Unassembled WGS sequence"/>
</dbReference>
<dbReference type="AlphaFoldDB" id="A0ABD2V480"/>
<evidence type="ECO:0000313" key="1">
    <source>
        <dbReference type="EMBL" id="KAL3375964.1"/>
    </source>
</evidence>
<accession>A0ABD2V480</accession>
<reference evidence="1 2" key="1">
    <citation type="submission" date="2024-05" db="EMBL/GenBank/DDBJ databases">
        <title>De novo assembly of an allotetraploid wild potato.</title>
        <authorList>
            <person name="Hosaka A.J."/>
        </authorList>
    </citation>
    <scope>NUCLEOTIDE SEQUENCE [LARGE SCALE GENOMIC DNA]</scope>
    <source>
        <tissue evidence="1">Young leaves</tissue>
    </source>
</reference>
<proteinExistence type="predicted"/>
<name>A0ABD2V480_9SOLN</name>